<dbReference type="Gene3D" id="3.40.50.2000">
    <property type="entry name" value="Glycogen Phosphorylase B"/>
    <property type="match status" value="2"/>
</dbReference>
<organism evidence="5 6">
    <name type="scientific">Litchfieldella qijiaojingensis</name>
    <dbReference type="NCBI Taxonomy" id="980347"/>
    <lineage>
        <taxon>Bacteria</taxon>
        <taxon>Pseudomonadati</taxon>
        <taxon>Pseudomonadota</taxon>
        <taxon>Gammaproteobacteria</taxon>
        <taxon>Oceanospirillales</taxon>
        <taxon>Halomonadaceae</taxon>
        <taxon>Litchfieldella</taxon>
    </lineage>
</organism>
<evidence type="ECO:0000313" key="5">
    <source>
        <dbReference type="EMBL" id="GGX83872.1"/>
    </source>
</evidence>
<dbReference type="Pfam" id="PF00534">
    <property type="entry name" value="Glycos_transf_1"/>
    <property type="match status" value="1"/>
</dbReference>
<protein>
    <submittedName>
        <fullName evidence="5">Glycosyl transferase</fullName>
    </submittedName>
</protein>
<sequence>MPSKVLHICLSSGWGGLEMYPSRIIPELSRQGWQVHGLALCGSKVDASLREAGIEPLTVVSRGRALTETARILRYLKRHDIRVVHCHKSSDLRLGALLKTLWPEIRLFFTDHMGVTRPKKDLYHRWAYGKLSRLFAISEATRERNLRAFPMPAERIRRLYLGIDPAPYLPVLDEAARQALRAELGIPQAVVAIGLPGRLTPGKGQQLWLEALGALHDRHSDIHFHGVMIGGTSADEGADVSYVEALEKRIATLGLASHVSFAGFRRDLPRVFEALDIVCIPSRNEAFGLTVIEAMAAGKAVIGADSGAIPELLDIHCGRLAPPDDAGAWAKAMAELAADSALRERLGREACNVACNDFSLAAHVEGLVAEYGSV</sequence>
<reference evidence="6" key="1">
    <citation type="journal article" date="2019" name="Int. J. Syst. Evol. Microbiol.">
        <title>The Global Catalogue of Microorganisms (GCM) 10K type strain sequencing project: providing services to taxonomists for standard genome sequencing and annotation.</title>
        <authorList>
            <consortium name="The Broad Institute Genomics Platform"/>
            <consortium name="The Broad Institute Genome Sequencing Center for Infectious Disease"/>
            <person name="Wu L."/>
            <person name="Ma J."/>
        </authorList>
    </citation>
    <scope>NUCLEOTIDE SEQUENCE [LARGE SCALE GENOMIC DNA]</scope>
    <source>
        <strain evidence="6">KCTC 22228</strain>
    </source>
</reference>
<feature type="domain" description="Glycosyl transferase family 1" evidence="3">
    <location>
        <begin position="178"/>
        <end position="350"/>
    </location>
</feature>
<evidence type="ECO:0000256" key="2">
    <source>
        <dbReference type="ARBA" id="ARBA00022679"/>
    </source>
</evidence>
<keyword evidence="1" id="KW-0328">Glycosyltransferase</keyword>
<evidence type="ECO:0000313" key="6">
    <source>
        <dbReference type="Proteomes" id="UP000653056"/>
    </source>
</evidence>
<proteinExistence type="predicted"/>
<keyword evidence="2 5" id="KW-0808">Transferase</keyword>
<evidence type="ECO:0000256" key="1">
    <source>
        <dbReference type="ARBA" id="ARBA00022676"/>
    </source>
</evidence>
<dbReference type="GO" id="GO:0016740">
    <property type="term" value="F:transferase activity"/>
    <property type="evidence" value="ECO:0007669"/>
    <property type="project" value="UniProtKB-KW"/>
</dbReference>
<dbReference type="SUPFAM" id="SSF53756">
    <property type="entry name" value="UDP-Glycosyltransferase/glycogen phosphorylase"/>
    <property type="match status" value="1"/>
</dbReference>
<dbReference type="EMBL" id="BMXS01000003">
    <property type="protein sequence ID" value="GGX83872.1"/>
    <property type="molecule type" value="Genomic_DNA"/>
</dbReference>
<dbReference type="InterPro" id="IPR028098">
    <property type="entry name" value="Glyco_trans_4-like_N"/>
</dbReference>
<keyword evidence="6" id="KW-1185">Reference proteome</keyword>
<gene>
    <name evidence="5" type="ORF">GCM10007160_08900</name>
</gene>
<dbReference type="Proteomes" id="UP000653056">
    <property type="component" value="Unassembled WGS sequence"/>
</dbReference>
<dbReference type="PANTHER" id="PTHR12526">
    <property type="entry name" value="GLYCOSYLTRANSFERASE"/>
    <property type="match status" value="1"/>
</dbReference>
<dbReference type="InterPro" id="IPR001296">
    <property type="entry name" value="Glyco_trans_1"/>
</dbReference>
<evidence type="ECO:0000259" key="3">
    <source>
        <dbReference type="Pfam" id="PF00534"/>
    </source>
</evidence>
<dbReference type="RefSeq" id="WP_268247384.1">
    <property type="nucleotide sequence ID" value="NZ_BMXS01000003.1"/>
</dbReference>
<name>A0ABQ2YJU8_9GAMM</name>
<dbReference type="Pfam" id="PF13439">
    <property type="entry name" value="Glyco_transf_4"/>
    <property type="match status" value="1"/>
</dbReference>
<feature type="domain" description="Glycosyltransferase subfamily 4-like N-terminal" evidence="4">
    <location>
        <begin position="14"/>
        <end position="165"/>
    </location>
</feature>
<accession>A0ABQ2YJU8</accession>
<comment type="caution">
    <text evidence="5">The sequence shown here is derived from an EMBL/GenBank/DDBJ whole genome shotgun (WGS) entry which is preliminary data.</text>
</comment>
<evidence type="ECO:0000259" key="4">
    <source>
        <dbReference type="Pfam" id="PF13439"/>
    </source>
</evidence>
<dbReference type="PANTHER" id="PTHR12526:SF510">
    <property type="entry name" value="D-INOSITOL 3-PHOSPHATE GLYCOSYLTRANSFERASE"/>
    <property type="match status" value="1"/>
</dbReference>
<dbReference type="CDD" id="cd03801">
    <property type="entry name" value="GT4_PimA-like"/>
    <property type="match status" value="1"/>
</dbReference>